<keyword evidence="5 8" id="KW-0472">Membrane</keyword>
<dbReference type="PANTHER" id="PTHR21143">
    <property type="entry name" value="INVERTEBRATE GUSTATORY RECEPTOR"/>
    <property type="match status" value="1"/>
</dbReference>
<dbReference type="Proteomes" id="UP001497644">
    <property type="component" value="Chromosome 8"/>
</dbReference>
<dbReference type="PANTHER" id="PTHR21143:SF133">
    <property type="entry name" value="GUSTATORY AND PHEROMONE RECEPTOR 32A-RELATED"/>
    <property type="match status" value="1"/>
</dbReference>
<comment type="subcellular location">
    <subcellularLocation>
        <location evidence="1 8">Cell membrane</location>
        <topology evidence="1 8">Multi-pass membrane protein</topology>
    </subcellularLocation>
</comment>
<comment type="function">
    <text evidence="8">Gustatory receptor which mediates acceptance or avoidance behavior, depending on its substrates.</text>
</comment>
<evidence type="ECO:0000256" key="1">
    <source>
        <dbReference type="ARBA" id="ARBA00004651"/>
    </source>
</evidence>
<accession>A0AAV2P7D4</accession>
<dbReference type="GO" id="GO:0030424">
    <property type="term" value="C:axon"/>
    <property type="evidence" value="ECO:0007669"/>
    <property type="project" value="TreeGrafter"/>
</dbReference>
<keyword evidence="6 8" id="KW-0675">Receptor</keyword>
<feature type="transmembrane region" description="Helical" evidence="8">
    <location>
        <begin position="104"/>
        <end position="123"/>
    </location>
</feature>
<feature type="transmembrane region" description="Helical" evidence="8">
    <location>
        <begin position="198"/>
        <end position="218"/>
    </location>
</feature>
<feature type="transmembrane region" description="Helical" evidence="8">
    <location>
        <begin position="279"/>
        <end position="301"/>
    </location>
</feature>
<gene>
    <name evidence="9" type="ORF">LPLAT_LOCUS13508</name>
</gene>
<keyword evidence="3 8" id="KW-0812">Transmembrane</keyword>
<protein>
    <recommendedName>
        <fullName evidence="8">Gustatory receptor</fullName>
    </recommendedName>
</protein>
<feature type="transmembrane region" description="Helical" evidence="8">
    <location>
        <begin position="313"/>
        <end position="334"/>
    </location>
</feature>
<keyword evidence="4 8" id="KW-1133">Transmembrane helix</keyword>
<organism evidence="9 10">
    <name type="scientific">Lasius platythorax</name>
    <dbReference type="NCBI Taxonomy" id="488582"/>
    <lineage>
        <taxon>Eukaryota</taxon>
        <taxon>Metazoa</taxon>
        <taxon>Ecdysozoa</taxon>
        <taxon>Arthropoda</taxon>
        <taxon>Hexapoda</taxon>
        <taxon>Insecta</taxon>
        <taxon>Pterygota</taxon>
        <taxon>Neoptera</taxon>
        <taxon>Endopterygota</taxon>
        <taxon>Hymenoptera</taxon>
        <taxon>Apocrita</taxon>
        <taxon>Aculeata</taxon>
        <taxon>Formicoidea</taxon>
        <taxon>Formicidae</taxon>
        <taxon>Formicinae</taxon>
        <taxon>Lasius</taxon>
        <taxon>Lasius</taxon>
    </lineage>
</organism>
<evidence type="ECO:0000256" key="5">
    <source>
        <dbReference type="ARBA" id="ARBA00023136"/>
    </source>
</evidence>
<dbReference type="GO" id="GO:0030425">
    <property type="term" value="C:dendrite"/>
    <property type="evidence" value="ECO:0007669"/>
    <property type="project" value="TreeGrafter"/>
</dbReference>
<keyword evidence="7 8" id="KW-0807">Transducer</keyword>
<evidence type="ECO:0000256" key="3">
    <source>
        <dbReference type="ARBA" id="ARBA00022692"/>
    </source>
</evidence>
<dbReference type="GO" id="GO:0005886">
    <property type="term" value="C:plasma membrane"/>
    <property type="evidence" value="ECO:0007669"/>
    <property type="project" value="UniProtKB-SubCell"/>
</dbReference>
<evidence type="ECO:0000256" key="6">
    <source>
        <dbReference type="ARBA" id="ARBA00023170"/>
    </source>
</evidence>
<reference evidence="9" key="1">
    <citation type="submission" date="2024-04" db="EMBL/GenBank/DDBJ databases">
        <authorList>
            <consortium name="Molecular Ecology Group"/>
        </authorList>
    </citation>
    <scope>NUCLEOTIDE SEQUENCE</scope>
</reference>
<evidence type="ECO:0000313" key="9">
    <source>
        <dbReference type="EMBL" id="CAL1688442.1"/>
    </source>
</evidence>
<evidence type="ECO:0000313" key="10">
    <source>
        <dbReference type="Proteomes" id="UP001497644"/>
    </source>
</evidence>
<dbReference type="AlphaFoldDB" id="A0AAV2P7D4"/>
<feature type="transmembrane region" description="Helical" evidence="8">
    <location>
        <begin position="157"/>
        <end position="178"/>
    </location>
</feature>
<dbReference type="GO" id="GO:0008049">
    <property type="term" value="P:male courtship behavior"/>
    <property type="evidence" value="ECO:0007669"/>
    <property type="project" value="TreeGrafter"/>
</dbReference>
<keyword evidence="2 8" id="KW-1003">Cell membrane</keyword>
<dbReference type="InterPro" id="IPR013604">
    <property type="entry name" value="7TM_chemorcpt"/>
</dbReference>
<keyword evidence="10" id="KW-1185">Reference proteome</keyword>
<feature type="transmembrane region" description="Helical" evidence="8">
    <location>
        <begin position="24"/>
        <end position="43"/>
    </location>
</feature>
<evidence type="ECO:0000256" key="2">
    <source>
        <dbReference type="ARBA" id="ARBA00022475"/>
    </source>
</evidence>
<dbReference type="Pfam" id="PF08395">
    <property type="entry name" value="7tm_7"/>
    <property type="match status" value="1"/>
</dbReference>
<evidence type="ECO:0000256" key="7">
    <source>
        <dbReference type="ARBA" id="ARBA00023224"/>
    </source>
</evidence>
<dbReference type="GO" id="GO:0007635">
    <property type="term" value="P:chemosensory behavior"/>
    <property type="evidence" value="ECO:0007669"/>
    <property type="project" value="TreeGrafter"/>
</dbReference>
<sequence length="431" mass="50045">MNIVAEKISKQKVMEVRSEPHQNSLWMLRVLIIFFKLIGLATFTHRFDMHKKKRTLYIFQYSKFGIVYNAVLISLMLASNYISIPFRINLEYEYETKLTKCIDIVQSIFGTVVICTILLFYCVDQKSLVRIMNRLTDIEHEIDCLYSLYNPIRRRRVSCNLIIVCILNTCVLIVFVTTELLVETNPVIWLSGTLPTFHVGWLIMQYFMLVTIIQADFADVNRALQNLSRVSTPDFRPQILCQTRRVIVTNSTVHQLLKLRDVHCHLCEISVTVSDFYSLPVLFGVAFLFLTLVYSGYFVLLPLLMSDEEFKDYRFYAIDVVWFIYLVYPLALLTNRITKILNEMEETGNVVLNILSCAIAKEAKSELKEFSLQILHRKIQFTANGYFTLDNSFFHSLIGTVATYLVILVQFQMGNSESQCNCTRNDSQNTE</sequence>
<dbReference type="GO" id="GO:0043025">
    <property type="term" value="C:neuronal cell body"/>
    <property type="evidence" value="ECO:0007669"/>
    <property type="project" value="TreeGrafter"/>
</dbReference>
<feature type="transmembrane region" description="Helical" evidence="8">
    <location>
        <begin position="64"/>
        <end position="84"/>
    </location>
</feature>
<proteinExistence type="inferred from homology"/>
<dbReference type="EMBL" id="OZ034831">
    <property type="protein sequence ID" value="CAL1688442.1"/>
    <property type="molecule type" value="Genomic_DNA"/>
</dbReference>
<name>A0AAV2P7D4_9HYME</name>
<dbReference type="GO" id="GO:0007165">
    <property type="term" value="P:signal transduction"/>
    <property type="evidence" value="ECO:0007669"/>
    <property type="project" value="UniProtKB-KW"/>
</dbReference>
<comment type="similarity">
    <text evidence="8">Belongs to the insect chemoreceptor superfamily. Gustatory receptor (GR) family.</text>
</comment>
<evidence type="ECO:0000256" key="4">
    <source>
        <dbReference type="ARBA" id="ARBA00022989"/>
    </source>
</evidence>
<evidence type="ECO:0000256" key="8">
    <source>
        <dbReference type="RuleBase" id="RU363108"/>
    </source>
</evidence>
<dbReference type="GO" id="GO:0050909">
    <property type="term" value="P:sensory perception of taste"/>
    <property type="evidence" value="ECO:0007669"/>
    <property type="project" value="InterPro"/>
</dbReference>